<dbReference type="Proteomes" id="UP000604825">
    <property type="component" value="Unassembled WGS sequence"/>
</dbReference>
<organism evidence="2 3">
    <name type="scientific">Miscanthus lutarioriparius</name>
    <dbReference type="NCBI Taxonomy" id="422564"/>
    <lineage>
        <taxon>Eukaryota</taxon>
        <taxon>Viridiplantae</taxon>
        <taxon>Streptophyta</taxon>
        <taxon>Embryophyta</taxon>
        <taxon>Tracheophyta</taxon>
        <taxon>Spermatophyta</taxon>
        <taxon>Magnoliopsida</taxon>
        <taxon>Liliopsida</taxon>
        <taxon>Poales</taxon>
        <taxon>Poaceae</taxon>
        <taxon>PACMAD clade</taxon>
        <taxon>Panicoideae</taxon>
        <taxon>Andropogonodae</taxon>
        <taxon>Andropogoneae</taxon>
        <taxon>Saccharinae</taxon>
        <taxon>Miscanthus</taxon>
    </lineage>
</organism>
<dbReference type="OrthoDB" id="2356035at2759"/>
<dbReference type="Pfam" id="PF03140">
    <property type="entry name" value="DUF247"/>
    <property type="match status" value="1"/>
</dbReference>
<protein>
    <submittedName>
        <fullName evidence="2">Uncharacterized protein</fullName>
    </submittedName>
</protein>
<name>A0A811QF83_9POAL</name>
<dbReference type="EMBL" id="CAJGYO010000009">
    <property type="protein sequence ID" value="CAD6254664.1"/>
    <property type="molecule type" value="Genomic_DNA"/>
</dbReference>
<feature type="compositionally biased region" description="Acidic residues" evidence="1">
    <location>
        <begin position="91"/>
        <end position="100"/>
    </location>
</feature>
<sequence length="185" mass="21186">MQHLVDFAGRKSAHNLILRDMLMLENQVPLFLLCRILEPQCEYPGEAGELLPWMVTELMKELCPFKMVDTFPAIEVARRTHTAERRRYDNEEQPVDGAGDEEQKHAAGLRVCEAPLLTMSSMASGLNSGPMRYVMRPIAFIVKAPWKMLTVVRGFLAMKQPVEAFFMSKDRRERRKPHDPNGVES</sequence>
<evidence type="ECO:0000313" key="2">
    <source>
        <dbReference type="EMBL" id="CAD6254664.1"/>
    </source>
</evidence>
<dbReference type="AlphaFoldDB" id="A0A811QF83"/>
<evidence type="ECO:0000256" key="1">
    <source>
        <dbReference type="SAM" id="MobiDB-lite"/>
    </source>
</evidence>
<comment type="caution">
    <text evidence="2">The sequence shown here is derived from an EMBL/GenBank/DDBJ whole genome shotgun (WGS) entry which is preliminary data.</text>
</comment>
<gene>
    <name evidence="2" type="ORF">NCGR_LOCUS38267</name>
</gene>
<feature type="region of interest" description="Disordered" evidence="1">
    <location>
        <begin position="83"/>
        <end position="104"/>
    </location>
</feature>
<dbReference type="InterPro" id="IPR004158">
    <property type="entry name" value="DUF247_pln"/>
</dbReference>
<proteinExistence type="predicted"/>
<evidence type="ECO:0000313" key="3">
    <source>
        <dbReference type="Proteomes" id="UP000604825"/>
    </source>
</evidence>
<keyword evidence="3" id="KW-1185">Reference proteome</keyword>
<reference evidence="2" key="1">
    <citation type="submission" date="2020-10" db="EMBL/GenBank/DDBJ databases">
        <authorList>
            <person name="Han B."/>
            <person name="Lu T."/>
            <person name="Zhao Q."/>
            <person name="Huang X."/>
            <person name="Zhao Y."/>
        </authorList>
    </citation>
    <scope>NUCLEOTIDE SEQUENCE</scope>
</reference>
<accession>A0A811QF83</accession>